<evidence type="ECO:0000256" key="1">
    <source>
        <dbReference type="SAM" id="MobiDB-lite"/>
    </source>
</evidence>
<comment type="caution">
    <text evidence="2">The sequence shown here is derived from an EMBL/GenBank/DDBJ whole genome shotgun (WGS) entry which is preliminary data.</text>
</comment>
<protein>
    <submittedName>
        <fullName evidence="2">Uncharacterized protein</fullName>
    </submittedName>
</protein>
<name>A0AAV7KUA8_PLEWA</name>
<dbReference type="AlphaFoldDB" id="A0AAV7KUA8"/>
<evidence type="ECO:0000313" key="3">
    <source>
        <dbReference type="Proteomes" id="UP001066276"/>
    </source>
</evidence>
<organism evidence="2 3">
    <name type="scientific">Pleurodeles waltl</name>
    <name type="common">Iberian ribbed newt</name>
    <dbReference type="NCBI Taxonomy" id="8319"/>
    <lineage>
        <taxon>Eukaryota</taxon>
        <taxon>Metazoa</taxon>
        <taxon>Chordata</taxon>
        <taxon>Craniata</taxon>
        <taxon>Vertebrata</taxon>
        <taxon>Euteleostomi</taxon>
        <taxon>Amphibia</taxon>
        <taxon>Batrachia</taxon>
        <taxon>Caudata</taxon>
        <taxon>Salamandroidea</taxon>
        <taxon>Salamandridae</taxon>
        <taxon>Pleurodelinae</taxon>
        <taxon>Pleurodeles</taxon>
    </lineage>
</organism>
<reference evidence="2" key="1">
    <citation type="journal article" date="2022" name="bioRxiv">
        <title>Sequencing and chromosome-scale assembly of the giantPleurodeles waltlgenome.</title>
        <authorList>
            <person name="Brown T."/>
            <person name="Elewa A."/>
            <person name="Iarovenko S."/>
            <person name="Subramanian E."/>
            <person name="Araus A.J."/>
            <person name="Petzold A."/>
            <person name="Susuki M."/>
            <person name="Suzuki K.-i.T."/>
            <person name="Hayashi T."/>
            <person name="Toyoda A."/>
            <person name="Oliveira C."/>
            <person name="Osipova E."/>
            <person name="Leigh N.D."/>
            <person name="Simon A."/>
            <person name="Yun M.H."/>
        </authorList>
    </citation>
    <scope>NUCLEOTIDE SEQUENCE</scope>
    <source>
        <strain evidence="2">20211129_DDA</strain>
        <tissue evidence="2">Liver</tissue>
    </source>
</reference>
<keyword evidence="3" id="KW-1185">Reference proteome</keyword>
<gene>
    <name evidence="2" type="ORF">NDU88_001980</name>
</gene>
<feature type="compositionally biased region" description="Low complexity" evidence="1">
    <location>
        <begin position="151"/>
        <end position="162"/>
    </location>
</feature>
<sequence length="162" mass="16907">MLTGRVWQKAGSGPHCCGTHTLLSPGTGSEVGVTPRAYNTHPGAGPAAAATRDGVSNRARIPSWGRLAGFALPQHFSPLSPWAGERLLSLETTSCPPKPRERFSVPQKRLPSLVAPGSPPVPQKRLRPLVAQGETIRPSRAPPVPLGPGSGSPRGPRSALLS</sequence>
<dbReference type="Proteomes" id="UP001066276">
    <property type="component" value="Chromosome 12"/>
</dbReference>
<proteinExistence type="predicted"/>
<dbReference type="EMBL" id="JANPWB010000016">
    <property type="protein sequence ID" value="KAJ1081805.1"/>
    <property type="molecule type" value="Genomic_DNA"/>
</dbReference>
<accession>A0AAV7KUA8</accession>
<evidence type="ECO:0000313" key="2">
    <source>
        <dbReference type="EMBL" id="KAJ1081805.1"/>
    </source>
</evidence>
<feature type="region of interest" description="Disordered" evidence="1">
    <location>
        <begin position="92"/>
        <end position="162"/>
    </location>
</feature>